<dbReference type="PRINTS" id="PR00111">
    <property type="entry name" value="ABHYDROLASE"/>
</dbReference>
<accession>A0ABT6R4F1</accession>
<organism evidence="3 4">
    <name type="scientific">Exiguobacterium antarcticum</name>
    <dbReference type="NCBI Taxonomy" id="132920"/>
    <lineage>
        <taxon>Bacteria</taxon>
        <taxon>Bacillati</taxon>
        <taxon>Bacillota</taxon>
        <taxon>Bacilli</taxon>
        <taxon>Bacillales</taxon>
        <taxon>Bacillales Family XII. Incertae Sedis</taxon>
        <taxon>Exiguobacterium</taxon>
    </lineage>
</organism>
<dbReference type="InterPro" id="IPR029058">
    <property type="entry name" value="AB_hydrolase_fold"/>
</dbReference>
<dbReference type="Proteomes" id="UP001243286">
    <property type="component" value="Unassembled WGS sequence"/>
</dbReference>
<dbReference type="InterPro" id="IPR050266">
    <property type="entry name" value="AB_hydrolase_sf"/>
</dbReference>
<evidence type="ECO:0000313" key="4">
    <source>
        <dbReference type="Proteomes" id="UP001243286"/>
    </source>
</evidence>
<dbReference type="PANTHER" id="PTHR43798">
    <property type="entry name" value="MONOACYLGLYCEROL LIPASE"/>
    <property type="match status" value="1"/>
</dbReference>
<proteinExistence type="predicted"/>
<dbReference type="GO" id="GO:0016787">
    <property type="term" value="F:hydrolase activity"/>
    <property type="evidence" value="ECO:0007669"/>
    <property type="project" value="UniProtKB-KW"/>
</dbReference>
<keyword evidence="4" id="KW-1185">Reference proteome</keyword>
<evidence type="ECO:0000259" key="2">
    <source>
        <dbReference type="Pfam" id="PF00561"/>
    </source>
</evidence>
<evidence type="ECO:0000256" key="1">
    <source>
        <dbReference type="ARBA" id="ARBA00022801"/>
    </source>
</evidence>
<dbReference type="RefSeq" id="WP_282356385.1">
    <property type="nucleotide sequence ID" value="NZ_JASBQV010000012.1"/>
</dbReference>
<gene>
    <name evidence="3" type="ORF">QK289_09050</name>
</gene>
<dbReference type="PANTHER" id="PTHR43798:SF31">
    <property type="entry name" value="AB HYDROLASE SUPERFAMILY PROTEIN YCLE"/>
    <property type="match status" value="1"/>
</dbReference>
<protein>
    <submittedName>
        <fullName evidence="3">Alpha/beta fold hydrolase</fullName>
    </submittedName>
</protein>
<dbReference type="Gene3D" id="3.40.50.1820">
    <property type="entry name" value="alpha/beta hydrolase"/>
    <property type="match status" value="1"/>
</dbReference>
<keyword evidence="1 3" id="KW-0378">Hydrolase</keyword>
<evidence type="ECO:0000313" key="3">
    <source>
        <dbReference type="EMBL" id="MDI3235151.1"/>
    </source>
</evidence>
<dbReference type="Pfam" id="PF00561">
    <property type="entry name" value="Abhydrolase_1"/>
    <property type="match status" value="1"/>
</dbReference>
<sequence length="290" mass="33281">MKRYTIACGGISTQITEWGEPDRPVIFCLHGLGGTSLSFIELADALQDTYRIVSIDAPGHGKTESFPDERDYQFARFSNWLNQLFDQINIQDFYFLSHSWGSFIALFYQKEQPERVRGSILIDGGYQSKRLRGTPLEEESAFYDTGFEESVSTWEEFRDVAVYGPKMRRSPLLDLAGKDFFRMQDGRYYWHTRAKTARAILTAMYQDEILDFLDDVPGDNLVLLRATLPVSDEPFRQQAIALWQEKTGGTVISAPATSHITHWDDPEFVLQVIKEHWTTTLAVDEQPTQL</sequence>
<feature type="domain" description="AB hydrolase-1" evidence="2">
    <location>
        <begin position="24"/>
        <end position="138"/>
    </location>
</feature>
<dbReference type="InterPro" id="IPR000073">
    <property type="entry name" value="AB_hydrolase_1"/>
</dbReference>
<name>A0ABT6R4F1_9BACL</name>
<dbReference type="EMBL" id="JASBQV010000012">
    <property type="protein sequence ID" value="MDI3235151.1"/>
    <property type="molecule type" value="Genomic_DNA"/>
</dbReference>
<reference evidence="3 4" key="1">
    <citation type="submission" date="2023-04" db="EMBL/GenBank/DDBJ databases">
        <title>Antarctic isolates genomes.</title>
        <authorList>
            <person name="Dimov S.G."/>
        </authorList>
    </citation>
    <scope>NUCLEOTIDE SEQUENCE [LARGE SCALE GENOMIC DNA]</scope>
    <source>
        <strain evidence="3 4">AL19</strain>
    </source>
</reference>
<dbReference type="SUPFAM" id="SSF53474">
    <property type="entry name" value="alpha/beta-Hydrolases"/>
    <property type="match status" value="1"/>
</dbReference>
<comment type="caution">
    <text evidence="3">The sequence shown here is derived from an EMBL/GenBank/DDBJ whole genome shotgun (WGS) entry which is preliminary data.</text>
</comment>